<dbReference type="AlphaFoldDB" id="A0A3P7LR99"/>
<sequence>MNRRQTTCVLLILCGILWIERHVKIGPSPDNVDKERFLKRILPFYSNIKSDSRLSHLEDAKFNEQTGEPVAYLRTFEEPFFLPVPKPWCLSSSQNKLTVTYKSREIDTSWLSKDLIKTVVACCFADKDPDAQARMKLRHSLRLFRDSFEEGNVTLIMTFGSMLGSLRYHQRMFYDVDYDFSVDDQDMERAISIMAKLSANSATEMRLIDARFSSANPKFGFLCGNDPGWRQRENLCIEKEESYVVCNSWAGILSVLRPCLFYVDLYWMRKDNSGSLSVNSVNTKFALEDVLTSDYRPLDGTLFRSVRNFERYAEAIYDSSIQMCVPKTGKLGANGEWFKITGDSNPDCTDFALPCAYIDKLHPRTYMLTNGGNRIELGLRWLNSGECVAYSVFVKFT</sequence>
<gene>
    <name evidence="2" type="ORF">DILT_LOCUS9374</name>
</gene>
<keyword evidence="3" id="KW-1185">Reference proteome</keyword>
<dbReference type="OrthoDB" id="6280608at2759"/>
<dbReference type="EMBL" id="UYRU01056668">
    <property type="protein sequence ID" value="VDN13543.1"/>
    <property type="molecule type" value="Genomic_DNA"/>
</dbReference>
<proteinExistence type="predicted"/>
<evidence type="ECO:0000313" key="3">
    <source>
        <dbReference type="Proteomes" id="UP000281553"/>
    </source>
</evidence>
<feature type="signal peptide" evidence="1">
    <location>
        <begin position="1"/>
        <end position="25"/>
    </location>
</feature>
<name>A0A3P7LR99_DIBLA</name>
<feature type="chain" id="PRO_5018004051" evidence="1">
    <location>
        <begin position="26"/>
        <end position="397"/>
    </location>
</feature>
<evidence type="ECO:0000256" key="1">
    <source>
        <dbReference type="SAM" id="SignalP"/>
    </source>
</evidence>
<organism evidence="2 3">
    <name type="scientific">Dibothriocephalus latus</name>
    <name type="common">Fish tapeworm</name>
    <name type="synonym">Diphyllobothrium latum</name>
    <dbReference type="NCBI Taxonomy" id="60516"/>
    <lineage>
        <taxon>Eukaryota</taxon>
        <taxon>Metazoa</taxon>
        <taxon>Spiralia</taxon>
        <taxon>Lophotrochozoa</taxon>
        <taxon>Platyhelminthes</taxon>
        <taxon>Cestoda</taxon>
        <taxon>Eucestoda</taxon>
        <taxon>Diphyllobothriidea</taxon>
        <taxon>Diphyllobothriidae</taxon>
        <taxon>Dibothriocephalus</taxon>
    </lineage>
</organism>
<dbReference type="Proteomes" id="UP000281553">
    <property type="component" value="Unassembled WGS sequence"/>
</dbReference>
<evidence type="ECO:0000313" key="2">
    <source>
        <dbReference type="EMBL" id="VDN13543.1"/>
    </source>
</evidence>
<protein>
    <submittedName>
        <fullName evidence="2">Uncharacterized protein</fullName>
    </submittedName>
</protein>
<keyword evidence="1" id="KW-0732">Signal</keyword>
<reference evidence="2 3" key="1">
    <citation type="submission" date="2018-11" db="EMBL/GenBank/DDBJ databases">
        <authorList>
            <consortium name="Pathogen Informatics"/>
        </authorList>
    </citation>
    <scope>NUCLEOTIDE SEQUENCE [LARGE SCALE GENOMIC DNA]</scope>
</reference>
<accession>A0A3P7LR99</accession>